<evidence type="ECO:0000256" key="3">
    <source>
        <dbReference type="ARBA" id="ARBA00022968"/>
    </source>
</evidence>
<evidence type="ECO:0000313" key="8">
    <source>
        <dbReference type="EMBL" id="GBG34324.1"/>
    </source>
</evidence>
<dbReference type="Proteomes" id="UP000241890">
    <property type="component" value="Unassembled WGS sequence"/>
</dbReference>
<keyword evidence="8" id="KW-0808">Transferase</keyword>
<dbReference type="GO" id="GO:0035269">
    <property type="term" value="P:protein O-linked glycosylation via mannose"/>
    <property type="evidence" value="ECO:0007669"/>
    <property type="project" value="TreeGrafter"/>
</dbReference>
<feature type="compositionally biased region" description="Basic and acidic residues" evidence="7">
    <location>
        <begin position="1025"/>
        <end position="1041"/>
    </location>
</feature>
<evidence type="ECO:0000256" key="2">
    <source>
        <dbReference type="ARBA" id="ARBA00022692"/>
    </source>
</evidence>
<comment type="subcellular location">
    <subcellularLocation>
        <location evidence="1">Membrane</location>
        <topology evidence="1">Single-pass type II membrane protein</topology>
    </subcellularLocation>
</comment>
<proteinExistence type="predicted"/>
<comment type="caution">
    <text evidence="8">The sequence shown here is derived from an EMBL/GenBank/DDBJ whole genome shotgun (WGS) entry which is preliminary data.</text>
</comment>
<accession>A0A2R5H1T8</accession>
<dbReference type="PROSITE" id="PS50890">
    <property type="entry name" value="PUA"/>
    <property type="match status" value="1"/>
</dbReference>
<keyword evidence="4" id="KW-1133">Transmembrane helix</keyword>
<dbReference type="Gene3D" id="3.80.10.10">
    <property type="entry name" value="Ribonuclease Inhibitor"/>
    <property type="match status" value="2"/>
</dbReference>
<evidence type="ECO:0000256" key="1">
    <source>
        <dbReference type="ARBA" id="ARBA00004606"/>
    </source>
</evidence>
<keyword evidence="9" id="KW-1185">Reference proteome</keyword>
<dbReference type="PANTHER" id="PTHR12270">
    <property type="entry name" value="GLYCOSYLTRANSFERASE-RELATED"/>
    <property type="match status" value="1"/>
</dbReference>
<dbReference type="SUPFAM" id="SSF52047">
    <property type="entry name" value="RNI-like"/>
    <property type="match status" value="1"/>
</dbReference>
<dbReference type="SMART" id="SM00368">
    <property type="entry name" value="LRR_RI"/>
    <property type="match status" value="2"/>
</dbReference>
<feature type="compositionally biased region" description="Low complexity" evidence="7">
    <location>
        <begin position="1133"/>
        <end position="1144"/>
    </location>
</feature>
<feature type="region of interest" description="Disordered" evidence="7">
    <location>
        <begin position="1133"/>
        <end position="1196"/>
    </location>
</feature>
<dbReference type="GO" id="GO:0016020">
    <property type="term" value="C:membrane"/>
    <property type="evidence" value="ECO:0007669"/>
    <property type="project" value="UniProtKB-SubCell"/>
</dbReference>
<gene>
    <name evidence="8" type="ORF">FCC1311_105472</name>
</gene>
<evidence type="ECO:0000256" key="7">
    <source>
        <dbReference type="SAM" id="MobiDB-lite"/>
    </source>
</evidence>
<keyword evidence="2" id="KW-0812">Transmembrane</keyword>
<protein>
    <submittedName>
        <fullName evidence="8">LARGE xylosyl-and glucuronyltransferase 2</fullName>
    </submittedName>
</protein>
<evidence type="ECO:0000256" key="6">
    <source>
        <dbReference type="ARBA" id="ARBA00023180"/>
    </source>
</evidence>
<feature type="compositionally biased region" description="Acidic residues" evidence="7">
    <location>
        <begin position="1145"/>
        <end position="1167"/>
    </location>
</feature>
<dbReference type="InterPro" id="IPR001611">
    <property type="entry name" value="Leu-rich_rpt"/>
</dbReference>
<organism evidence="8 9">
    <name type="scientific">Hondaea fermentalgiana</name>
    <dbReference type="NCBI Taxonomy" id="2315210"/>
    <lineage>
        <taxon>Eukaryota</taxon>
        <taxon>Sar</taxon>
        <taxon>Stramenopiles</taxon>
        <taxon>Bigyra</taxon>
        <taxon>Labyrinthulomycetes</taxon>
        <taxon>Thraustochytrida</taxon>
        <taxon>Thraustochytriidae</taxon>
        <taxon>Hondaea</taxon>
    </lineage>
</organism>
<dbReference type="GO" id="GO:0042285">
    <property type="term" value="F:xylosyltransferase activity"/>
    <property type="evidence" value="ECO:0007669"/>
    <property type="project" value="TreeGrafter"/>
</dbReference>
<dbReference type="Pfam" id="PF13516">
    <property type="entry name" value="LRR_6"/>
    <property type="match status" value="2"/>
</dbReference>
<feature type="region of interest" description="Disordered" evidence="7">
    <location>
        <begin position="934"/>
        <end position="960"/>
    </location>
</feature>
<evidence type="ECO:0000256" key="4">
    <source>
        <dbReference type="ARBA" id="ARBA00022989"/>
    </source>
</evidence>
<dbReference type="GO" id="GO:0015020">
    <property type="term" value="F:glucuronosyltransferase activity"/>
    <property type="evidence" value="ECO:0007669"/>
    <property type="project" value="TreeGrafter"/>
</dbReference>
<dbReference type="InterPro" id="IPR032675">
    <property type="entry name" value="LRR_dom_sf"/>
</dbReference>
<dbReference type="OrthoDB" id="201100at2759"/>
<dbReference type="Pfam" id="PF13896">
    <property type="entry name" value="Glyco_transf_49"/>
    <property type="match status" value="1"/>
</dbReference>
<evidence type="ECO:0000256" key="5">
    <source>
        <dbReference type="ARBA" id="ARBA00023136"/>
    </source>
</evidence>
<feature type="compositionally biased region" description="Basic and acidic residues" evidence="7">
    <location>
        <begin position="1000"/>
        <end position="1018"/>
    </location>
</feature>
<dbReference type="InterPro" id="IPR051292">
    <property type="entry name" value="Xyl/GlcA_transferase"/>
</dbReference>
<name>A0A2R5H1T8_9STRA</name>
<keyword evidence="3" id="KW-0735">Signal-anchor</keyword>
<sequence>MGTGASSQRKALAKGALPAEQERKVQDLLVARRERDTDVLFLAVGYASTSSEQTKLNKGKSVVVVNCYRVYLFRGSWTTKFKVTWSVPVVHIAKIAILGDSDGDGAKGSKKVDAFRVRLTLINGSSQDLLVSDPESFARSVQTAHAMASYGVPWAFVMPPQLESPRPIIPGANPVIDVPPFLALFRIYANIISGSGVLAQQVLDAGATPITTPDDGLGPISMRLSPTERLGGDTAWQPAAAVVIQALTALTLAATYDASVKKVSLNGLDDALLKQNPDFRLAIWELLRWNVGIEALELCQIECEPAFWSVLSQALLANPRPSMGVHFMLDRCNVDSGSGLALAMQRAYYFASPLSLRVHQFLKAGQENVDPNAEGASWIFEVFNGDYLPSLDATRPLPLPYLGMLQELDLTGTVIPVASFEAANASLSGCASLRKLVLAGSLQELASQGLVEDLLKALPASPLATLDLSDNSNLFAVPGSRFVDALADFVYNRLGSLVSIVLTSTNISGNELLALCKVLCDDDQDALALRRKKFAATRRLVPAVQWTRELIAQAAITLCVGSNESLTNILEAESMPKLPIGFSLVANNLTWSRLAQKSILQSLHTTESATLDFSLDEANAQFDLHVVATDYPHLQAFPHMDPLLYRGGVYAAQATGQPSAGLPGGMTIFALASNIVDRIPYSIIQQIDVWSRTDIETQVFDSEPERELCQLVGDTALSCEDLWKLSLRNWRLGPMASAFFEEGVALNKTLLSLDITGNYIGDRGAEALGRALRTNRTLVSLHMDDNHVGLDGWKAIRGALYGNRKIAEFTYPAKDVARRNARLNQQIALGDEIYKVGKLDIKRTYNSYSLKPRSVEVIKYGKKLRRHALAHAQKIQDTLSQILAAVADNANGWGDKFAPKQDKQRAKAQDRIVSKVARKQAKLLAKMTRLLSKSAAKGRRNKRGNPYVPSAIDPLRRGPVLSTDPVYDYDDYLGETYPNDVNRLLPYRYRGRRRRYIDRASAHHDGHVNGGNDGRDSDSDSSDDHDDHVDHVNDNDREMEGGRSTSEQQDSGRDREFATAETAAAAILALGAAAFLAANLDQLQAQAAMLDPSVQAQMNELIDEGRETTELLNENTAMWGPGAAEATAGALDDAVDSPDLSGLDLDGDAGADNDDDNDDDDDMDDVEMYAGAGPDQRDGDFRAPPRAPRVLSGSQGPILHAAARGTVEYAVQGSDCSADRDLERLRVEFTDWFAEQERLFAQVDADLKQASARAKVEAILNRGQFWKTPSSYSSQILWTLSSEQKQTDQRDWCVLCTQLSADRWPRFERLARSWNGALSAAVYLPNDDETAIPVAARLRASCEALVKAQPRLRLHVVLVTPSTLQTWYPINMLRNAALVGARSAFAPVATHVFLLDVDFMVDHMLADRLRDDEDLRTHVREARDTAFVVPAFENVQEELRKGPFACLDTRDVRASFATGRTTGFHVENFPKGHGPTNFARWADAQEHHLRMSYAVSYEDCFEPYVIVRVEDVPLYDERFTGYGMNKISHLFSLSRRVSKFRVLFDHCVVADPHPRSDEWARTSSTRDRLAYLKALYISFKRSGGRKIVVSATTTTATARLDAEQRKKTCAPEDYLENLLRTGHEASDMQSTNDAPSWVAMDLK</sequence>
<reference evidence="8 9" key="1">
    <citation type="submission" date="2017-12" db="EMBL/GenBank/DDBJ databases">
        <title>Sequencing, de novo assembly and annotation of complete genome of a new Thraustochytrid species, strain FCC1311.</title>
        <authorList>
            <person name="Sedici K."/>
            <person name="Godart F."/>
            <person name="Aiese Cigliano R."/>
            <person name="Sanseverino W."/>
            <person name="Barakat M."/>
            <person name="Ortet P."/>
            <person name="Marechal E."/>
            <person name="Cagnac O."/>
            <person name="Amato A."/>
        </authorList>
    </citation>
    <scope>NUCLEOTIDE SEQUENCE [LARGE SCALE GENOMIC DNA]</scope>
</reference>
<keyword evidence="5" id="KW-0472">Membrane</keyword>
<dbReference type="EMBL" id="BEYU01000187">
    <property type="protein sequence ID" value="GBG34324.1"/>
    <property type="molecule type" value="Genomic_DNA"/>
</dbReference>
<keyword evidence="6" id="KW-0325">Glycoprotein</keyword>
<dbReference type="PANTHER" id="PTHR12270:SF52">
    <property type="entry name" value="GLYCOSYLTRANSFERASE-LIKE PROTEIN GNT13-RELATED"/>
    <property type="match status" value="1"/>
</dbReference>
<feature type="region of interest" description="Disordered" evidence="7">
    <location>
        <begin position="1000"/>
        <end position="1057"/>
    </location>
</feature>
<evidence type="ECO:0000313" key="9">
    <source>
        <dbReference type="Proteomes" id="UP000241890"/>
    </source>
</evidence>
<dbReference type="InParanoid" id="A0A2R5H1T8"/>